<feature type="compositionally biased region" description="Polar residues" evidence="1">
    <location>
        <begin position="346"/>
        <end position="366"/>
    </location>
</feature>
<protein>
    <recommendedName>
        <fullName evidence="6">DUF4378 domain-containing protein</fullName>
    </recommendedName>
</protein>
<feature type="compositionally biased region" description="Polar residues" evidence="1">
    <location>
        <begin position="67"/>
        <end position="79"/>
    </location>
</feature>
<evidence type="ECO:0000313" key="4">
    <source>
        <dbReference type="EMBL" id="KAH7435463.1"/>
    </source>
</evidence>
<feature type="compositionally biased region" description="Basic residues" evidence="1">
    <location>
        <begin position="1029"/>
        <end position="1041"/>
    </location>
</feature>
<dbReference type="PANTHER" id="PTHR21726">
    <property type="entry name" value="PHOSPHATIDYLINOSITOL N-ACETYLGLUCOSAMINYLTRANSFERASE SUBUNIT P DOWN SYNDROME CRITICAL REGION PROTEIN 5 -RELATED"/>
    <property type="match status" value="1"/>
</dbReference>
<gene>
    <name evidence="4" type="ORF">KP509_06G066100</name>
</gene>
<dbReference type="AlphaFoldDB" id="A0A8T2UNU2"/>
<proteinExistence type="predicted"/>
<feature type="compositionally biased region" description="Basic and acidic residues" evidence="1">
    <location>
        <begin position="296"/>
        <end position="311"/>
    </location>
</feature>
<organism evidence="4 5">
    <name type="scientific">Ceratopteris richardii</name>
    <name type="common">Triangle waterfern</name>
    <dbReference type="NCBI Taxonomy" id="49495"/>
    <lineage>
        <taxon>Eukaryota</taxon>
        <taxon>Viridiplantae</taxon>
        <taxon>Streptophyta</taxon>
        <taxon>Embryophyta</taxon>
        <taxon>Tracheophyta</taxon>
        <taxon>Polypodiopsida</taxon>
        <taxon>Polypodiidae</taxon>
        <taxon>Polypodiales</taxon>
        <taxon>Pteridineae</taxon>
        <taxon>Pteridaceae</taxon>
        <taxon>Parkerioideae</taxon>
        <taxon>Ceratopteris</taxon>
    </lineage>
</organism>
<feature type="region of interest" description="Disordered" evidence="1">
    <location>
        <begin position="55"/>
        <end position="175"/>
    </location>
</feature>
<feature type="domain" description="DUF3741" evidence="3">
    <location>
        <begin position="114"/>
        <end position="134"/>
    </location>
</feature>
<dbReference type="Proteomes" id="UP000825935">
    <property type="component" value="Chromosome 6"/>
</dbReference>
<feature type="region of interest" description="Disordered" evidence="1">
    <location>
        <begin position="1022"/>
        <end position="1041"/>
    </location>
</feature>
<feature type="compositionally biased region" description="Low complexity" evidence="1">
    <location>
        <begin position="726"/>
        <end position="738"/>
    </location>
</feature>
<feature type="compositionally biased region" description="Polar residues" evidence="1">
    <location>
        <begin position="268"/>
        <end position="281"/>
    </location>
</feature>
<feature type="region of interest" description="Disordered" evidence="1">
    <location>
        <begin position="268"/>
        <end position="320"/>
    </location>
</feature>
<keyword evidence="5" id="KW-1185">Reference proteome</keyword>
<sequence>MSEQPQLYTSKLMSTLSSSAASSCSSEQYNLKKGSCTGIFFQIFDWNHRLHKKQRARRKSLPAERPSPTSISKATTKESIQGLDCQDPNIDGGIPSQPTQDPLQQGGQTSFDKKTKKRSSNVVAKLMGLETMPSPDFRREKRSPSHIHQEESSIRVPNFGGRSPLSSQRIPPSRRSLLEIEKNSVGNPSSRRCSKSECLSEGSLSKRYLEELSDNNGESSKVLSQSGPLVQEGNLACILSPSNAHNKLILPVKRSPASKTRVCLFENPNRSTESKNTQKQFTAPFRRISDGDNENEDVHTDTKEAIPKESHSSGLSSRLHQQKNIFSFPYKPSDTKYFNPVSNLQQAKQRENTSSSSLAEQQQAKQGISRHEDVGPSKCHQSQSEHTNDRGKVELGRICVRRRERSSRNQEEFANLKVQNCNASRHKVRATSFECLDDSSESMRVTSSTSSYLTESSNATTSSFLTKNMRVSNDCKHTIAKSGKSDYQQKTESVSKKYLLKRTGDPLTSKGRVPIINDLDRSKNSSMRKPVSVKDIVPRESTEKFDQFKDDSILYRGLFDDEECSRVTVDESILSVVDSPISTSVEILSDSCFNMPSFGSNNTIDESNSNESSFCEEEDSGKLVDTNIRGEDCSQVPAPVEVSSNVSFGAVSLTTECGLPYRESGGSCMSLRGEISDMARPKDFDGTHKRKLTVSYSGKPTAVILQELFAALNLSTKLSIGDGHPSDMSDAASSSTRSESCRVTERLIGEDSSLSENSSFRFMNGYGHCGEGDESLSIRGLMYGACSKNEHHTDSDTQGFGAEQQAQTSMYEWNERNGTSTVRLRADWQSMSKLNKYIFESEEDYVRCIIRNASMSSQDTRNISINMVRIDSALFEELEMITEHKWECKGTAVNEIDNRLHFDEEWREILARSNRKLIFDCIQEALNLDMGISMLMPSWNCRSGSADLRTQICYQKVMKHLNNWKTAKCTMNVDDLVEKAMNTGNEKWNGFFNDIPTLAEQLGDDLADDLINELVRELIPSPCHQQGHAGRRGSRRNARSK</sequence>
<evidence type="ECO:0000313" key="5">
    <source>
        <dbReference type="Proteomes" id="UP000825935"/>
    </source>
</evidence>
<dbReference type="PANTHER" id="PTHR21726:SF61">
    <property type="entry name" value="DNAA INITIATOR-ASSOCIATING PROTEIN"/>
    <property type="match status" value="1"/>
</dbReference>
<feature type="compositionally biased region" description="Polar residues" evidence="1">
    <location>
        <begin position="96"/>
        <end position="110"/>
    </location>
</feature>
<name>A0A8T2UNU2_CERRI</name>
<evidence type="ECO:0000259" key="2">
    <source>
        <dbReference type="Pfam" id="PF14309"/>
    </source>
</evidence>
<comment type="caution">
    <text evidence="4">The sequence shown here is derived from an EMBL/GenBank/DDBJ whole genome shotgun (WGS) entry which is preliminary data.</text>
</comment>
<dbReference type="OrthoDB" id="1928505at2759"/>
<reference evidence="4" key="1">
    <citation type="submission" date="2021-08" db="EMBL/GenBank/DDBJ databases">
        <title>WGS assembly of Ceratopteris richardii.</title>
        <authorList>
            <person name="Marchant D.B."/>
            <person name="Chen G."/>
            <person name="Jenkins J."/>
            <person name="Shu S."/>
            <person name="Leebens-Mack J."/>
            <person name="Grimwood J."/>
            <person name="Schmutz J."/>
            <person name="Soltis P."/>
            <person name="Soltis D."/>
            <person name="Chen Z.-H."/>
        </authorList>
    </citation>
    <scope>NUCLEOTIDE SEQUENCE</scope>
    <source>
        <strain evidence="4">Whitten #5841</strain>
        <tissue evidence="4">Leaf</tissue>
    </source>
</reference>
<evidence type="ECO:0000256" key="1">
    <source>
        <dbReference type="SAM" id="MobiDB-lite"/>
    </source>
</evidence>
<feature type="region of interest" description="Disordered" evidence="1">
    <location>
        <begin position="720"/>
        <end position="743"/>
    </location>
</feature>
<dbReference type="InterPro" id="IPR032795">
    <property type="entry name" value="DUF3741-assoc"/>
</dbReference>
<feature type="region of interest" description="Disordered" evidence="1">
    <location>
        <begin position="346"/>
        <end position="390"/>
    </location>
</feature>
<dbReference type="Pfam" id="PF14309">
    <property type="entry name" value="DUF4378"/>
    <property type="match status" value="1"/>
</dbReference>
<dbReference type="Pfam" id="PF14383">
    <property type="entry name" value="VARLMGL"/>
    <property type="match status" value="1"/>
</dbReference>
<evidence type="ECO:0008006" key="6">
    <source>
        <dbReference type="Google" id="ProtNLM"/>
    </source>
</evidence>
<feature type="compositionally biased region" description="Basic and acidic residues" evidence="1">
    <location>
        <begin position="136"/>
        <end position="153"/>
    </location>
</feature>
<feature type="domain" description="DUF4378" evidence="2">
    <location>
        <begin position="843"/>
        <end position="1013"/>
    </location>
</feature>
<dbReference type="EMBL" id="CM035411">
    <property type="protein sequence ID" value="KAH7435463.1"/>
    <property type="molecule type" value="Genomic_DNA"/>
</dbReference>
<accession>A0A8T2UNU2</accession>
<dbReference type="InterPro" id="IPR025486">
    <property type="entry name" value="DUF4378"/>
</dbReference>
<evidence type="ECO:0000259" key="3">
    <source>
        <dbReference type="Pfam" id="PF14383"/>
    </source>
</evidence>